<protein>
    <submittedName>
        <fullName evidence="1">Uncharacterized protein</fullName>
    </submittedName>
</protein>
<keyword evidence="2" id="KW-1185">Reference proteome</keyword>
<dbReference type="KEGG" id="nah:F5544_06455"/>
<dbReference type="Proteomes" id="UP000503540">
    <property type="component" value="Chromosome"/>
</dbReference>
<organism evidence="1 2">
    <name type="scientific">Nocardia arthritidis</name>
    <dbReference type="NCBI Taxonomy" id="228602"/>
    <lineage>
        <taxon>Bacteria</taxon>
        <taxon>Bacillati</taxon>
        <taxon>Actinomycetota</taxon>
        <taxon>Actinomycetes</taxon>
        <taxon>Mycobacteriales</taxon>
        <taxon>Nocardiaceae</taxon>
        <taxon>Nocardia</taxon>
    </lineage>
</organism>
<sequence length="92" mass="10417">MTDTPIEHRISMLETRVVDIEKHAATHLRLERDLRKVSVFAERVADQQNTIGQGVALMMERMGIPPIDVYELEMPTDAEIDALLEADCRGGR</sequence>
<accession>A0A6G9Y7K8</accession>
<reference evidence="1 2" key="1">
    <citation type="journal article" date="2019" name="ACS Chem. Biol.">
        <title>Identification and Mobilization of a Cryptic Antibiotic Biosynthesis Gene Locus from a Human-Pathogenic Nocardia Isolate.</title>
        <authorList>
            <person name="Herisse M."/>
            <person name="Ishida K."/>
            <person name="Porter J.L."/>
            <person name="Howden B."/>
            <person name="Hertweck C."/>
            <person name="Stinear T.P."/>
            <person name="Pidot S.J."/>
        </authorList>
    </citation>
    <scope>NUCLEOTIDE SEQUENCE [LARGE SCALE GENOMIC DNA]</scope>
    <source>
        <strain evidence="1 2">AUSMDU00012717</strain>
    </source>
</reference>
<evidence type="ECO:0000313" key="2">
    <source>
        <dbReference type="Proteomes" id="UP000503540"/>
    </source>
</evidence>
<name>A0A6G9Y7K8_9NOCA</name>
<gene>
    <name evidence="1" type="ORF">F5544_06455</name>
</gene>
<dbReference type="RefSeq" id="WP_167472343.1">
    <property type="nucleotide sequence ID" value="NZ_CP046172.1"/>
</dbReference>
<evidence type="ECO:0000313" key="1">
    <source>
        <dbReference type="EMBL" id="QIS09202.1"/>
    </source>
</evidence>
<dbReference type="AlphaFoldDB" id="A0A6G9Y7K8"/>
<proteinExistence type="predicted"/>
<dbReference type="EMBL" id="CP046172">
    <property type="protein sequence ID" value="QIS09202.1"/>
    <property type="molecule type" value="Genomic_DNA"/>
</dbReference>